<dbReference type="AlphaFoldDB" id="A0A928DQV8"/>
<dbReference type="EMBL" id="SUVG01000005">
    <property type="protein sequence ID" value="MBE6421491.1"/>
    <property type="molecule type" value="Genomic_DNA"/>
</dbReference>
<accession>A0A928DQV8</accession>
<comment type="caution">
    <text evidence="1">The sequence shown here is derived from an EMBL/GenBank/DDBJ whole genome shotgun (WGS) entry which is preliminary data.</text>
</comment>
<evidence type="ECO:0000313" key="2">
    <source>
        <dbReference type="Proteomes" id="UP000725649"/>
    </source>
</evidence>
<protein>
    <submittedName>
        <fullName evidence="1">Uncharacterized protein</fullName>
    </submittedName>
</protein>
<name>A0A928DQV8_9BACT</name>
<evidence type="ECO:0000313" key="1">
    <source>
        <dbReference type="EMBL" id="MBE6421491.1"/>
    </source>
</evidence>
<dbReference type="Proteomes" id="UP000725649">
    <property type="component" value="Unassembled WGS sequence"/>
</dbReference>
<reference evidence="1" key="1">
    <citation type="submission" date="2019-04" db="EMBL/GenBank/DDBJ databases">
        <title>Evolution of Biomass-Degrading Anaerobic Consortia Revealed by Metagenomics.</title>
        <authorList>
            <person name="Peng X."/>
        </authorList>
    </citation>
    <scope>NUCLEOTIDE SEQUENCE</scope>
    <source>
        <strain evidence="1">SIG66</strain>
    </source>
</reference>
<proteinExistence type="predicted"/>
<organism evidence="1 2">
    <name type="scientific">Candidatus Avelusimicrobium gallicola</name>
    <dbReference type="NCBI Taxonomy" id="2562704"/>
    <lineage>
        <taxon>Bacteria</taxon>
        <taxon>Pseudomonadati</taxon>
        <taxon>Elusimicrobiota</taxon>
        <taxon>Elusimicrobia</taxon>
        <taxon>Elusimicrobiales</taxon>
        <taxon>Elusimicrobiaceae</taxon>
        <taxon>Candidatus Avelusimicrobium</taxon>
    </lineage>
</organism>
<gene>
    <name evidence="1" type="ORF">E7027_05110</name>
</gene>
<sequence>MKKYTWIVLFLMFCFPSWGQIQKTYHYGVIPTENITTFEVNPSITTIDDSKGISTSQMTLKAYRVINEEYNWGIEVPLARFESPEKSVSGLGDTAVNATWFQPNNNDRLAFGAKMEFFLPTATDKRLGSGKFQASPSVYAVLFLPENMYAAVGYKHYVSLFGDHAREDINFGRIRLNIGYTSPDEWWVLTNLYYYMDFEHSGKAEFVPEVEVGTLVNDGVAFYINGSTHAAGNWDSKDWSLGVGFKLLYL</sequence>